<keyword evidence="2" id="KW-1133">Transmembrane helix</keyword>
<keyword evidence="2" id="KW-0472">Membrane</keyword>
<feature type="region of interest" description="Disordered" evidence="1">
    <location>
        <begin position="1"/>
        <end position="21"/>
    </location>
</feature>
<sequence>MSEWQNPYSVGTSMQSLSGGSIRDDLSSRHGTFKDIRLITHLAVACLSVEILLAAISTGFNITAILAEHNGSLDQLYWDEQGNDSIFSHSWDYLADTTLYAYWIGLFVYLMWVYKTQRNTWALSPDTDRPSYTPAWAAVYYLLPIVCLFRPYLIMKDVWHRSASTTHSIINIWWTLWIISIPVSAIATHLLDSEDSAFLTALTWSSIDDLIIITSVAIQIRIIKQITRNQRLLAEGSDSLTLNH</sequence>
<dbReference type="EMBL" id="JBHUJB010000089">
    <property type="protein sequence ID" value="MFD2160700.1"/>
    <property type="molecule type" value="Genomic_DNA"/>
</dbReference>
<dbReference type="InterPro" id="IPR025565">
    <property type="entry name" value="DUF4328"/>
</dbReference>
<dbReference type="RefSeq" id="WP_377089830.1">
    <property type="nucleotide sequence ID" value="NZ_JBHSJL010000014.1"/>
</dbReference>
<feature type="transmembrane region" description="Helical" evidence="2">
    <location>
        <begin position="38"/>
        <end position="67"/>
    </location>
</feature>
<feature type="transmembrane region" description="Helical" evidence="2">
    <location>
        <begin position="93"/>
        <end position="114"/>
    </location>
</feature>
<feature type="transmembrane region" description="Helical" evidence="2">
    <location>
        <begin position="173"/>
        <end position="191"/>
    </location>
</feature>
<accession>A0ABW4ZFM8</accession>
<evidence type="ECO:0000259" key="3">
    <source>
        <dbReference type="Pfam" id="PF14219"/>
    </source>
</evidence>
<feature type="domain" description="DUF4328" evidence="3">
    <location>
        <begin position="99"/>
        <end position="228"/>
    </location>
</feature>
<evidence type="ECO:0000256" key="1">
    <source>
        <dbReference type="SAM" id="MobiDB-lite"/>
    </source>
</evidence>
<reference evidence="5" key="1">
    <citation type="journal article" date="2019" name="Int. J. Syst. Evol. Microbiol.">
        <title>The Global Catalogue of Microorganisms (GCM) 10K type strain sequencing project: providing services to taxonomists for standard genome sequencing and annotation.</title>
        <authorList>
            <consortium name="The Broad Institute Genomics Platform"/>
            <consortium name="The Broad Institute Genome Sequencing Center for Infectious Disease"/>
            <person name="Wu L."/>
            <person name="Ma J."/>
        </authorList>
    </citation>
    <scope>NUCLEOTIDE SEQUENCE [LARGE SCALE GENOMIC DNA]</scope>
    <source>
        <strain evidence="5">CCUG 57942</strain>
    </source>
</reference>
<keyword evidence="2" id="KW-0812">Transmembrane</keyword>
<protein>
    <submittedName>
        <fullName evidence="4">DUF4328 domain-containing protein</fullName>
    </submittedName>
</protein>
<keyword evidence="5" id="KW-1185">Reference proteome</keyword>
<feature type="compositionally biased region" description="Polar residues" evidence="1">
    <location>
        <begin position="1"/>
        <end position="19"/>
    </location>
</feature>
<evidence type="ECO:0000313" key="5">
    <source>
        <dbReference type="Proteomes" id="UP001597389"/>
    </source>
</evidence>
<dbReference type="Proteomes" id="UP001597389">
    <property type="component" value="Unassembled WGS sequence"/>
</dbReference>
<organism evidence="4 5">
    <name type="scientific">Rubritalea tangerina</name>
    <dbReference type="NCBI Taxonomy" id="430798"/>
    <lineage>
        <taxon>Bacteria</taxon>
        <taxon>Pseudomonadati</taxon>
        <taxon>Verrucomicrobiota</taxon>
        <taxon>Verrucomicrobiia</taxon>
        <taxon>Verrucomicrobiales</taxon>
        <taxon>Rubritaleaceae</taxon>
        <taxon>Rubritalea</taxon>
    </lineage>
</organism>
<proteinExistence type="predicted"/>
<evidence type="ECO:0000313" key="4">
    <source>
        <dbReference type="EMBL" id="MFD2160700.1"/>
    </source>
</evidence>
<dbReference type="Pfam" id="PF14219">
    <property type="entry name" value="DUF4328"/>
    <property type="match status" value="1"/>
</dbReference>
<gene>
    <name evidence="4" type="ORF">ACFSW8_17480</name>
</gene>
<comment type="caution">
    <text evidence="4">The sequence shown here is derived from an EMBL/GenBank/DDBJ whole genome shotgun (WGS) entry which is preliminary data.</text>
</comment>
<name>A0ABW4ZFM8_9BACT</name>
<evidence type="ECO:0000256" key="2">
    <source>
        <dbReference type="SAM" id="Phobius"/>
    </source>
</evidence>
<feature type="transmembrane region" description="Helical" evidence="2">
    <location>
        <begin position="134"/>
        <end position="153"/>
    </location>
</feature>